<dbReference type="Pfam" id="PF02791">
    <property type="entry name" value="DDT"/>
    <property type="match status" value="1"/>
</dbReference>
<keyword evidence="2" id="KW-0479">Metal-binding</keyword>
<evidence type="ECO:0000256" key="3">
    <source>
        <dbReference type="ARBA" id="ARBA00022771"/>
    </source>
</evidence>
<dbReference type="InterPro" id="IPR018501">
    <property type="entry name" value="DDT_dom"/>
</dbReference>
<name>A0AAN8V8Q5_9MAGN</name>
<dbReference type="PROSITE" id="PS50016">
    <property type="entry name" value="ZF_PHD_2"/>
    <property type="match status" value="1"/>
</dbReference>
<dbReference type="InterPro" id="IPR047365">
    <property type="entry name" value="Tudor_AtPTM-like"/>
</dbReference>
<evidence type="ECO:0000256" key="1">
    <source>
        <dbReference type="ARBA" id="ARBA00004123"/>
    </source>
</evidence>
<sequence length="1813" mass="200932">MDLIGKTVRKEFLGLGILSGTVKQFDASRGFYEILYENDSTEELELSQLAPLIEEMTNSDSYAEHTLNSEAKIQKKRGRKPKKRRKVDKCDAICSDSGKISALMDTGSDDAVVGYCLGEGLTGIMVNCNNASHGSSKTLELENGLGENVGERVSVNAGPRNSSSVGSGGVGIDLNLDVSVDVDGNLVDNALDDSNVLTRKQERGFDLNLGYNDVINCVAVEETPERIDQATEATLSNGCVANGALEDAHVKFVGNAVKSGVVSLGPGGGDGYAWLLDGIQNADHVSGIVEGVNKPSEILDVKPVKEHSLAEAPVEESLKDLQRSYDDIVTPSEEKKAGPRKRRKLSENMKSATETVLRRSARRGVAALSAQNHSFSTITADEILEERLEVSGCKGHGEVEVLPAKLPLPPSDDLNLEGIPILDLFSVYACLRSFSTLLFLSPFELEDFVTALKCDSPNSLFDSIHVSVLQVLRKQLEFLSNEGHQSASYCLRDLNWDLLDLITWPIYVAAYLLFHGSILKPGHDLSGMNLFKNDYYKQPTSVKLEILRSLCDDLFEAEAIRTEINRRTSGSEFDVDSDRNGRPDFGKRKRSQMYSGGSCLAQDMGDGTTDWNSDECCLCKMDGSLICCDGCPAAYHSRCVGVASNLLPEGDWFCAECVLEKKKPYMTPRRSLRGAELLGIDPYDRMFYGCYNYLLVSESNDAESSSTYYHCNNLGIVIEVLKSSHIVYSNILGAISKYWNLSGEINGSGKFLDSQNHLIQSGFLKGEPRSPFCVPLLPSVPSGSFLITDETVNDNKESNSFAAQSGNPGCGNSNLQSATLKNFNEVENPLTNSEGSVETSKVSQGFQNMDCNVENILSAGDCSFTSTTLDSQEKKCNEFGAPGRVPCKLNPKGEVSDMQHVNGYFNYYSCARVALSIAEELARKKPNKINEEIPSPVEDIISLQVQAILKNSTKFCWTNLQESSADAQKEKCGWCFSCQTSTDNMGCLFMKYGRRSVQDPCNSEVVGFRSQKYKKSHLIDILCQILSMEGRLRGLLLGPWLSPHHSKIWCKGVIKAIDIMSAKHMLLMLESNLHHLTLSAEWFKHVDSVPTMGSAAHIVTSSSRFSTRGGIGRKRARCLDSASNPSSNAATGLGLLWWRGGSVSRKLFNWKLLPRSLVSKAARQGGRLKIPGVFYPDGSEFAKRRKCLAWRAAVEASTCAEQLALQVRELDLNINWDDIENTRAANLDKELSKAVRPFKKVIIRRKCIEDSVAKYLLDFGKRKIIPDIVVKHGTMIEESSSGRKKYWLEESHVPLHLLKCFEEKRIARKSNAATPVKTPQHMRILKRSSKKDFSYLFSRAEKSENYQCRHCNKDVLISEAVRCKYCKGFFHKRHVRKSAGIITSEFTYTCHKCQGEVMKIERRIGKLQPQSKKSSTSCRPGRSKITKPAQSRKNKKACTSGVRSQLQSKKNAPPGVPLRRSSRIVQYMALQKKKVDERSKGKKPKRKKGKSKKSVKRSAWQKKRTQIHHPFWLNGLQFSRKPNDERTLHFRKKQVIFPSDHMDVTVDTPKCQLCCEFNSISTSTYICCEFCKGWFHGDAYGVNAESIVNIIGFRCHLCCNRNPPVCPKMENTTQSKVENNSLSTEEEVNVVANPSEKSPNLVTHLEEDILGSSLDDETMVMDKHVDTIADSNQTCMITPQMEVPIGKLLPSTEAVSEALKTDEKDLLPGPAESTIDIVMEENRMEPEHVSVSLIEEKLPSCGSNVVAVDAEVSLLGQGKAADGLLLANSIQKVPVEGGIVDSLESNPEAVQTWRLLTLLKTRFSQINYSQPNE</sequence>
<feature type="compositionally biased region" description="Basic residues" evidence="7">
    <location>
        <begin position="1480"/>
        <end position="1503"/>
    </location>
</feature>
<feature type="compositionally biased region" description="Basic residues" evidence="7">
    <location>
        <begin position="1421"/>
        <end position="1436"/>
    </location>
</feature>
<dbReference type="Gene3D" id="3.30.40.10">
    <property type="entry name" value="Zinc/RING finger domain, C3HC4 (zinc finger)"/>
    <property type="match status" value="2"/>
</dbReference>
<evidence type="ECO:0000256" key="7">
    <source>
        <dbReference type="SAM" id="MobiDB-lite"/>
    </source>
</evidence>
<feature type="compositionally biased region" description="Polar residues" evidence="7">
    <location>
        <begin position="1441"/>
        <end position="1450"/>
    </location>
</feature>
<evidence type="ECO:0000259" key="8">
    <source>
        <dbReference type="PROSITE" id="PS50016"/>
    </source>
</evidence>
<dbReference type="EMBL" id="JBAMMX010000015">
    <property type="protein sequence ID" value="KAK6925566.1"/>
    <property type="molecule type" value="Genomic_DNA"/>
</dbReference>
<feature type="domain" description="DDT" evidence="9">
    <location>
        <begin position="418"/>
        <end position="478"/>
    </location>
</feature>
<evidence type="ECO:0000256" key="5">
    <source>
        <dbReference type="ARBA" id="ARBA00023242"/>
    </source>
</evidence>
<feature type="region of interest" description="Disordered" evidence="7">
    <location>
        <begin position="1404"/>
        <end position="1503"/>
    </location>
</feature>
<feature type="region of interest" description="Disordered" evidence="7">
    <location>
        <begin position="322"/>
        <end position="353"/>
    </location>
</feature>
<feature type="domain" description="PHD-type" evidence="8">
    <location>
        <begin position="613"/>
        <end position="660"/>
    </location>
</feature>
<dbReference type="Pfam" id="PF21743">
    <property type="entry name" value="PTM_DIR17_Tudor"/>
    <property type="match status" value="1"/>
</dbReference>
<keyword evidence="4" id="KW-0862">Zinc</keyword>
<evidence type="ECO:0000313" key="11">
    <source>
        <dbReference type="Proteomes" id="UP001370490"/>
    </source>
</evidence>
<dbReference type="InterPro" id="IPR019787">
    <property type="entry name" value="Znf_PHD-finger"/>
</dbReference>
<dbReference type="InterPro" id="IPR011011">
    <property type="entry name" value="Znf_FYVE_PHD"/>
</dbReference>
<dbReference type="SMART" id="SM00249">
    <property type="entry name" value="PHD"/>
    <property type="match status" value="3"/>
</dbReference>
<evidence type="ECO:0000256" key="4">
    <source>
        <dbReference type="ARBA" id="ARBA00022833"/>
    </source>
</evidence>
<accession>A0AAN8V8Q5</accession>
<proteinExistence type="predicted"/>
<dbReference type="PANTHER" id="PTHR46508:SF5">
    <property type="entry name" value="PHD-FINGER AND DNA BINDING DOMAIN-CONTAINING PROTEIN"/>
    <property type="match status" value="1"/>
</dbReference>
<comment type="caution">
    <text evidence="10">The sequence shown here is derived from an EMBL/GenBank/DDBJ whole genome shotgun (WGS) entry which is preliminary data.</text>
</comment>
<feature type="region of interest" description="Disordered" evidence="7">
    <location>
        <begin position="570"/>
        <end position="592"/>
    </location>
</feature>
<organism evidence="10 11">
    <name type="scientific">Dillenia turbinata</name>
    <dbReference type="NCBI Taxonomy" id="194707"/>
    <lineage>
        <taxon>Eukaryota</taxon>
        <taxon>Viridiplantae</taxon>
        <taxon>Streptophyta</taxon>
        <taxon>Embryophyta</taxon>
        <taxon>Tracheophyta</taxon>
        <taxon>Spermatophyta</taxon>
        <taxon>Magnoliopsida</taxon>
        <taxon>eudicotyledons</taxon>
        <taxon>Gunneridae</taxon>
        <taxon>Pentapetalae</taxon>
        <taxon>Dilleniales</taxon>
        <taxon>Dilleniaceae</taxon>
        <taxon>Dillenia</taxon>
    </lineage>
</organism>
<gene>
    <name evidence="10" type="ORF">RJ641_007285</name>
</gene>
<dbReference type="Proteomes" id="UP001370490">
    <property type="component" value="Unassembled WGS sequence"/>
</dbReference>
<dbReference type="InterPro" id="IPR019786">
    <property type="entry name" value="Zinc_finger_PHD-type_CS"/>
</dbReference>
<dbReference type="SUPFAM" id="SSF57903">
    <property type="entry name" value="FYVE/PHD zinc finger"/>
    <property type="match status" value="2"/>
</dbReference>
<dbReference type="SMART" id="SM00571">
    <property type="entry name" value="DDT"/>
    <property type="match status" value="1"/>
</dbReference>
<dbReference type="PROSITE" id="PS01359">
    <property type="entry name" value="ZF_PHD_1"/>
    <property type="match status" value="1"/>
</dbReference>
<keyword evidence="3 6" id="KW-0863">Zinc-finger</keyword>
<feature type="compositionally biased region" description="Polar residues" evidence="7">
    <location>
        <begin position="1408"/>
        <end position="1418"/>
    </location>
</feature>
<reference evidence="10 11" key="1">
    <citation type="submission" date="2023-12" db="EMBL/GenBank/DDBJ databases">
        <title>A high-quality genome assembly for Dillenia turbinata (Dilleniales).</title>
        <authorList>
            <person name="Chanderbali A."/>
        </authorList>
    </citation>
    <scope>NUCLEOTIDE SEQUENCE [LARGE SCALE GENOMIC DNA]</scope>
    <source>
        <strain evidence="10">LSX21</strain>
        <tissue evidence="10">Leaf</tissue>
    </source>
</reference>
<evidence type="ECO:0000256" key="6">
    <source>
        <dbReference type="PROSITE-ProRule" id="PRU00146"/>
    </source>
</evidence>
<evidence type="ECO:0000259" key="9">
    <source>
        <dbReference type="PROSITE" id="PS50827"/>
    </source>
</evidence>
<feature type="compositionally biased region" description="Basic and acidic residues" evidence="7">
    <location>
        <begin position="322"/>
        <end position="337"/>
    </location>
</feature>
<evidence type="ECO:0000313" key="10">
    <source>
        <dbReference type="EMBL" id="KAK6925566.1"/>
    </source>
</evidence>
<dbReference type="GO" id="GO:0005634">
    <property type="term" value="C:nucleus"/>
    <property type="evidence" value="ECO:0007669"/>
    <property type="project" value="UniProtKB-SubCell"/>
</dbReference>
<keyword evidence="11" id="KW-1185">Reference proteome</keyword>
<keyword evidence="5" id="KW-0539">Nucleus</keyword>
<dbReference type="Pfam" id="PF00628">
    <property type="entry name" value="PHD"/>
    <property type="match status" value="1"/>
</dbReference>
<comment type="subcellular location">
    <subcellularLocation>
        <location evidence="1">Nucleus</location>
    </subcellularLocation>
</comment>
<protein>
    <submittedName>
        <fullName evidence="10">Zinc finger, PHD-finger</fullName>
    </submittedName>
</protein>
<dbReference type="GO" id="GO:0008270">
    <property type="term" value="F:zinc ion binding"/>
    <property type="evidence" value="ECO:0007669"/>
    <property type="project" value="UniProtKB-KW"/>
</dbReference>
<dbReference type="PANTHER" id="PTHR46508">
    <property type="entry name" value="PHD FINGER FAMILY PROTEIN"/>
    <property type="match status" value="1"/>
</dbReference>
<feature type="compositionally biased region" description="Basic and acidic residues" evidence="7">
    <location>
        <begin position="576"/>
        <end position="586"/>
    </location>
</feature>
<dbReference type="Pfam" id="PF24294">
    <property type="entry name" value="Chromo_PTM"/>
    <property type="match status" value="1"/>
</dbReference>
<dbReference type="InterPro" id="IPR013083">
    <property type="entry name" value="Znf_RING/FYVE/PHD"/>
</dbReference>
<evidence type="ECO:0000256" key="2">
    <source>
        <dbReference type="ARBA" id="ARBA00022723"/>
    </source>
</evidence>
<dbReference type="InterPro" id="IPR001965">
    <property type="entry name" value="Znf_PHD"/>
</dbReference>
<dbReference type="PROSITE" id="PS50827">
    <property type="entry name" value="DDT"/>
    <property type="match status" value="1"/>
</dbReference>
<dbReference type="InterPro" id="IPR056618">
    <property type="entry name" value="Chromo_PTM"/>
</dbReference>